<dbReference type="SUPFAM" id="SSF56300">
    <property type="entry name" value="Metallo-dependent phosphatases"/>
    <property type="match status" value="1"/>
</dbReference>
<feature type="compositionally biased region" description="Low complexity" evidence="1">
    <location>
        <begin position="399"/>
        <end position="420"/>
    </location>
</feature>
<feature type="region of interest" description="Disordered" evidence="1">
    <location>
        <begin position="1"/>
        <end position="109"/>
    </location>
</feature>
<dbReference type="PRINTS" id="PR01217">
    <property type="entry name" value="PRICHEXTENSN"/>
</dbReference>
<dbReference type="GeneID" id="7448231"/>
<reference evidence="3 4" key="2">
    <citation type="journal article" date="2008" name="Nature">
        <title>The Phaeodactylum genome reveals the evolutionary history of diatom genomes.</title>
        <authorList>
            <person name="Bowler C."/>
            <person name="Allen A.E."/>
            <person name="Badger J.H."/>
            <person name="Grimwood J."/>
            <person name="Jabbari K."/>
            <person name="Kuo A."/>
            <person name="Maheswari U."/>
            <person name="Martens C."/>
            <person name="Maumus F."/>
            <person name="Otillar R.P."/>
            <person name="Rayko E."/>
            <person name="Salamov A."/>
            <person name="Vandepoele K."/>
            <person name="Beszteri B."/>
            <person name="Gruber A."/>
            <person name="Heijde M."/>
            <person name="Katinka M."/>
            <person name="Mock T."/>
            <person name="Valentin K."/>
            <person name="Verret F."/>
            <person name="Berges J.A."/>
            <person name="Brownlee C."/>
            <person name="Cadoret J.P."/>
            <person name="Chiovitti A."/>
            <person name="Choi C.J."/>
            <person name="Coesel S."/>
            <person name="De Martino A."/>
            <person name="Detter J.C."/>
            <person name="Durkin C."/>
            <person name="Falciatore A."/>
            <person name="Fournet J."/>
            <person name="Haruta M."/>
            <person name="Huysman M.J."/>
            <person name="Jenkins B.D."/>
            <person name="Jiroutova K."/>
            <person name="Jorgensen R.E."/>
            <person name="Joubert Y."/>
            <person name="Kaplan A."/>
            <person name="Kroger N."/>
            <person name="Kroth P.G."/>
            <person name="La Roche J."/>
            <person name="Lindquist E."/>
            <person name="Lommer M."/>
            <person name="Martin-Jezequel V."/>
            <person name="Lopez P.J."/>
            <person name="Lucas S."/>
            <person name="Mangogna M."/>
            <person name="McGinnis K."/>
            <person name="Medlin L.K."/>
            <person name="Montsant A."/>
            <person name="Oudot-Le Secq M.P."/>
            <person name="Napoli C."/>
            <person name="Obornik M."/>
            <person name="Parker M.S."/>
            <person name="Petit J.L."/>
            <person name="Porcel B.M."/>
            <person name="Poulsen N."/>
            <person name="Robison M."/>
            <person name="Rychlewski L."/>
            <person name="Rynearson T.A."/>
            <person name="Schmutz J."/>
            <person name="Shapiro H."/>
            <person name="Siaut M."/>
            <person name="Stanley M."/>
            <person name="Sussman M.R."/>
            <person name="Taylor A.R."/>
            <person name="Vardi A."/>
            <person name="von Dassow P."/>
            <person name="Vyverman W."/>
            <person name="Willis A."/>
            <person name="Wyrwicz L.S."/>
            <person name="Rokhsar D.S."/>
            <person name="Weissenbach J."/>
            <person name="Armbrust E.V."/>
            <person name="Green B.R."/>
            <person name="Van de Peer Y."/>
            <person name="Grigoriev I.V."/>
        </authorList>
    </citation>
    <scope>NUCLEOTIDE SEQUENCE [LARGE SCALE GENOMIC DNA]</scope>
    <source>
        <strain evidence="3 4">CCMP1335</strain>
    </source>
</reference>
<dbReference type="STRING" id="35128.B8CFW6"/>
<evidence type="ECO:0000313" key="3">
    <source>
        <dbReference type="EMBL" id="EED87870.1"/>
    </source>
</evidence>
<name>B8CFW6_THAPS</name>
<dbReference type="AlphaFoldDB" id="B8CFW6"/>
<feature type="transmembrane region" description="Helical" evidence="2">
    <location>
        <begin position="255"/>
        <end position="280"/>
    </location>
</feature>
<dbReference type="PaxDb" id="35128-Thaps11905"/>
<protein>
    <recommendedName>
        <fullName evidence="5">Calcineurin-like phosphoesterase domain-containing protein</fullName>
    </recommendedName>
</protein>
<dbReference type="KEGG" id="tps:THAPSDRAFT_11905"/>
<feature type="compositionally biased region" description="Low complexity" evidence="1">
    <location>
        <begin position="434"/>
        <end position="460"/>
    </location>
</feature>
<evidence type="ECO:0000256" key="2">
    <source>
        <dbReference type="SAM" id="Phobius"/>
    </source>
</evidence>
<feature type="compositionally biased region" description="Low complexity" evidence="1">
    <location>
        <begin position="504"/>
        <end position="514"/>
    </location>
</feature>
<dbReference type="Proteomes" id="UP000001449">
    <property type="component" value="Chromosome 22"/>
</dbReference>
<feature type="compositionally biased region" description="Polar residues" evidence="1">
    <location>
        <begin position="421"/>
        <end position="432"/>
    </location>
</feature>
<feature type="compositionally biased region" description="Low complexity" evidence="1">
    <location>
        <begin position="46"/>
        <end position="57"/>
    </location>
</feature>
<reference evidence="3 4" key="1">
    <citation type="journal article" date="2004" name="Science">
        <title>The genome of the diatom Thalassiosira pseudonana: ecology, evolution, and metabolism.</title>
        <authorList>
            <person name="Armbrust E.V."/>
            <person name="Berges J.A."/>
            <person name="Bowler C."/>
            <person name="Green B.R."/>
            <person name="Martinez D."/>
            <person name="Putnam N.H."/>
            <person name="Zhou S."/>
            <person name="Allen A.E."/>
            <person name="Apt K.E."/>
            <person name="Bechner M."/>
            <person name="Brzezinski M.A."/>
            <person name="Chaal B.K."/>
            <person name="Chiovitti A."/>
            <person name="Davis A.K."/>
            <person name="Demarest M.S."/>
            <person name="Detter J.C."/>
            <person name="Glavina T."/>
            <person name="Goodstein D."/>
            <person name="Hadi M.Z."/>
            <person name="Hellsten U."/>
            <person name="Hildebrand M."/>
            <person name="Jenkins B.D."/>
            <person name="Jurka J."/>
            <person name="Kapitonov V.V."/>
            <person name="Kroger N."/>
            <person name="Lau W.W."/>
            <person name="Lane T.W."/>
            <person name="Larimer F.W."/>
            <person name="Lippmeier J.C."/>
            <person name="Lucas S."/>
            <person name="Medina M."/>
            <person name="Montsant A."/>
            <person name="Obornik M."/>
            <person name="Parker M.S."/>
            <person name="Palenik B."/>
            <person name="Pazour G.J."/>
            <person name="Richardson P.M."/>
            <person name="Rynearson T.A."/>
            <person name="Saito M.A."/>
            <person name="Schwartz D.C."/>
            <person name="Thamatrakoln K."/>
            <person name="Valentin K."/>
            <person name="Vardi A."/>
            <person name="Wilkerson F.P."/>
            <person name="Rokhsar D.S."/>
        </authorList>
    </citation>
    <scope>NUCLEOTIDE SEQUENCE [LARGE SCALE GENOMIC DNA]</scope>
    <source>
        <strain evidence="3 4">CCMP1335</strain>
    </source>
</reference>
<dbReference type="InterPro" id="IPR029052">
    <property type="entry name" value="Metallo-depent_PP-like"/>
</dbReference>
<sequence length="779" mass="82494">MNNSINNLYPPTNTNGSFDDYDSIIEGQFAIGTNPNDDDDGGSSMGGMSELGSWMGGASVLADGGGASPARSGAHHHRVDGNDESAHPYNGSDTTTNSNNNNHRHAAPFLGDDNNSDLLLGIQTSDVSAILRQEDDDSLLMQQTVTSEVTTPLMQFAGDDVGGDEEVNGGEYVGDVYGDNGDGNVGGGSMGGNNNNINKLGPLGDELSYAGDIEDNNNINNPNNQTNTSIYTQQDEESTSILPEWIYSSSTKMKAIVVMSTALIVGSLVLAVVALGAGGVDGIEGWGSSSIGGGGNGGVSAVDLADGAAAPVNPTTITTATKAPSASPVQRIVVTPRPTRKRTSPPLSITTGEVEIVPAAIEFETEQPSSMPSQLVELSTVSPSKLPSASPVSTPPTSSPINPTAIPSSSPVSTAPTSSPLEPTNTPSSLALISTPPTNNPSSQPVEATSLPSLSSNPTSYAPVSLTPSGKPTLMPSTAKPSPVSTLLPSVSPSIKPTPPPTTTPTITSSPTWTLGSQSTTPGDVAFYLMAEGGTNVAYWRNKLKSLNPAITGAKFMIHLGSAARKVDDCLEGAYKKVGESLSVSKVPVYSLPGNFDWPICTDPTIGWNQWRQHLGSFNTMHWDTTTEYVVRRQTNRSENFSFLYKRVLFIGLHMVKNADDESETTTRLEDNLQWVEDNVESNFNNVDVIFIMGYSRFTTPENMPFYNAMLAKKQNEWAEKYFVYARRAATSGVSKSMQGLEGFDELRVGAEWPILDVQVSTGAKIESVKFREVKDEAV</sequence>
<feature type="compositionally biased region" description="Polar residues" evidence="1">
    <location>
        <begin position="366"/>
        <end position="385"/>
    </location>
</feature>
<keyword evidence="2" id="KW-0812">Transmembrane</keyword>
<dbReference type="EMBL" id="CM000653">
    <property type="protein sequence ID" value="EED87870.1"/>
    <property type="molecule type" value="Genomic_DNA"/>
</dbReference>
<evidence type="ECO:0000256" key="1">
    <source>
        <dbReference type="SAM" id="MobiDB-lite"/>
    </source>
</evidence>
<dbReference type="InParanoid" id="B8CFW6"/>
<gene>
    <name evidence="3" type="ORF">THAPSDRAFT_11905</name>
</gene>
<feature type="compositionally biased region" description="Polar residues" evidence="1">
    <location>
        <begin position="1"/>
        <end position="17"/>
    </location>
</feature>
<dbReference type="RefSeq" id="XP_002295090.1">
    <property type="nucleotide sequence ID" value="XM_002295054.1"/>
</dbReference>
<evidence type="ECO:0000313" key="4">
    <source>
        <dbReference type="Proteomes" id="UP000001449"/>
    </source>
</evidence>
<proteinExistence type="predicted"/>
<accession>B8CFW6</accession>
<dbReference type="HOGENOM" id="CLU_359660_0_0_1"/>
<feature type="region of interest" description="Disordered" evidence="1">
    <location>
        <begin position="365"/>
        <end position="517"/>
    </location>
</feature>
<keyword evidence="2" id="KW-1133">Transmembrane helix</keyword>
<organism evidence="3 4">
    <name type="scientific">Thalassiosira pseudonana</name>
    <name type="common">Marine diatom</name>
    <name type="synonym">Cyclotella nana</name>
    <dbReference type="NCBI Taxonomy" id="35128"/>
    <lineage>
        <taxon>Eukaryota</taxon>
        <taxon>Sar</taxon>
        <taxon>Stramenopiles</taxon>
        <taxon>Ochrophyta</taxon>
        <taxon>Bacillariophyta</taxon>
        <taxon>Coscinodiscophyceae</taxon>
        <taxon>Thalassiosirophycidae</taxon>
        <taxon>Thalassiosirales</taxon>
        <taxon>Thalassiosiraceae</taxon>
        <taxon>Thalassiosira</taxon>
    </lineage>
</organism>
<feature type="compositionally biased region" description="Polar residues" evidence="1">
    <location>
        <begin position="466"/>
        <end position="480"/>
    </location>
</feature>
<keyword evidence="4" id="KW-1185">Reference proteome</keyword>
<keyword evidence="2" id="KW-0472">Membrane</keyword>
<feature type="compositionally biased region" description="Low complexity" evidence="1">
    <location>
        <begin position="481"/>
        <end position="495"/>
    </location>
</feature>
<evidence type="ECO:0008006" key="5">
    <source>
        <dbReference type="Google" id="ProtNLM"/>
    </source>
</evidence>